<evidence type="ECO:0000256" key="2">
    <source>
        <dbReference type="ARBA" id="ARBA00023125"/>
    </source>
</evidence>
<dbReference type="InterPro" id="IPR008920">
    <property type="entry name" value="TF_FadR/GntR_C"/>
</dbReference>
<dbReference type="RefSeq" id="WP_377775332.1">
    <property type="nucleotide sequence ID" value="NZ_JBHUOQ010000004.1"/>
</dbReference>
<reference evidence="6" key="1">
    <citation type="journal article" date="2019" name="Int. J. Syst. Evol. Microbiol.">
        <title>The Global Catalogue of Microorganisms (GCM) 10K type strain sequencing project: providing services to taxonomists for standard genome sequencing and annotation.</title>
        <authorList>
            <consortium name="The Broad Institute Genomics Platform"/>
            <consortium name="The Broad Institute Genome Sequencing Center for Infectious Disease"/>
            <person name="Wu L."/>
            <person name="Ma J."/>
        </authorList>
    </citation>
    <scope>NUCLEOTIDE SEQUENCE [LARGE SCALE GENOMIC DNA]</scope>
    <source>
        <strain evidence="6">KCTC 33575</strain>
    </source>
</reference>
<name>A0ABW5WY61_9STAP</name>
<keyword evidence="2" id="KW-0238">DNA-binding</keyword>
<evidence type="ECO:0000256" key="3">
    <source>
        <dbReference type="ARBA" id="ARBA00023163"/>
    </source>
</evidence>
<dbReference type="SUPFAM" id="SSF48008">
    <property type="entry name" value="GntR ligand-binding domain-like"/>
    <property type="match status" value="1"/>
</dbReference>
<keyword evidence="3" id="KW-0804">Transcription</keyword>
<dbReference type="CDD" id="cd07377">
    <property type="entry name" value="WHTH_GntR"/>
    <property type="match status" value="1"/>
</dbReference>
<dbReference type="PROSITE" id="PS50949">
    <property type="entry name" value="HTH_GNTR"/>
    <property type="match status" value="1"/>
</dbReference>
<feature type="domain" description="HTH gntR-type" evidence="4">
    <location>
        <begin position="13"/>
        <end position="79"/>
    </location>
</feature>
<keyword evidence="6" id="KW-1185">Reference proteome</keyword>
<dbReference type="InterPro" id="IPR011711">
    <property type="entry name" value="GntR_C"/>
</dbReference>
<dbReference type="Gene3D" id="1.10.10.10">
    <property type="entry name" value="Winged helix-like DNA-binding domain superfamily/Winged helix DNA-binding domain"/>
    <property type="match status" value="1"/>
</dbReference>
<comment type="caution">
    <text evidence="5">The sequence shown here is derived from an EMBL/GenBank/DDBJ whole genome shotgun (WGS) entry which is preliminary data.</text>
</comment>
<dbReference type="EMBL" id="JBHUOQ010000004">
    <property type="protein sequence ID" value="MFD2831277.1"/>
    <property type="molecule type" value="Genomic_DNA"/>
</dbReference>
<accession>A0ABW5WY61</accession>
<evidence type="ECO:0000313" key="6">
    <source>
        <dbReference type="Proteomes" id="UP001597519"/>
    </source>
</evidence>
<evidence type="ECO:0000259" key="4">
    <source>
        <dbReference type="PROSITE" id="PS50949"/>
    </source>
</evidence>
<gene>
    <name evidence="5" type="ORF">ACFSX4_12450</name>
</gene>
<evidence type="ECO:0000256" key="1">
    <source>
        <dbReference type="ARBA" id="ARBA00023015"/>
    </source>
</evidence>
<evidence type="ECO:0000313" key="5">
    <source>
        <dbReference type="EMBL" id="MFD2831277.1"/>
    </source>
</evidence>
<dbReference type="SUPFAM" id="SSF46785">
    <property type="entry name" value="Winged helix' DNA-binding domain"/>
    <property type="match status" value="1"/>
</dbReference>
<protein>
    <submittedName>
        <fullName evidence="5">GntR family transcriptional regulator</fullName>
    </submittedName>
</protein>
<dbReference type="SMART" id="SM00895">
    <property type="entry name" value="FCD"/>
    <property type="match status" value="1"/>
</dbReference>
<sequence>MKTFYPEAYLSAGSKGDQIVSELRMRIISKAVAPGAVLSENKLAEEFSVSRSPIREVLKTLSHENLLRLERMGAVVIGIKEKDIKEIYDVRLMIESFTFKKLLKMDTELLIRELEKNVEMMKIALKYKDVNQFSFLDIKFHEEIVSSIHHDYIRMLWQRLKPVLECLILLSMRYRMVMDEGDFERIIENHELIIESIRNNDETMMNEAFNKNFNDVRGQVEAIWTDDSMMKIVRESIEQE</sequence>
<dbReference type="SMART" id="SM00345">
    <property type="entry name" value="HTH_GNTR"/>
    <property type="match status" value="1"/>
</dbReference>
<dbReference type="InterPro" id="IPR036390">
    <property type="entry name" value="WH_DNA-bd_sf"/>
</dbReference>
<dbReference type="InterPro" id="IPR000524">
    <property type="entry name" value="Tscrpt_reg_HTH_GntR"/>
</dbReference>
<dbReference type="PANTHER" id="PTHR43537:SF24">
    <property type="entry name" value="GLUCONATE OPERON TRANSCRIPTIONAL REPRESSOR"/>
    <property type="match status" value="1"/>
</dbReference>
<keyword evidence="1" id="KW-0805">Transcription regulation</keyword>
<proteinExistence type="predicted"/>
<dbReference type="Pfam" id="PF00392">
    <property type="entry name" value="GntR"/>
    <property type="match status" value="1"/>
</dbReference>
<dbReference type="PANTHER" id="PTHR43537">
    <property type="entry name" value="TRANSCRIPTIONAL REGULATOR, GNTR FAMILY"/>
    <property type="match status" value="1"/>
</dbReference>
<dbReference type="Gene3D" id="1.20.120.530">
    <property type="entry name" value="GntR ligand-binding domain-like"/>
    <property type="match status" value="1"/>
</dbReference>
<dbReference type="Pfam" id="PF07729">
    <property type="entry name" value="FCD"/>
    <property type="match status" value="1"/>
</dbReference>
<dbReference type="Proteomes" id="UP001597519">
    <property type="component" value="Unassembled WGS sequence"/>
</dbReference>
<dbReference type="PRINTS" id="PR00035">
    <property type="entry name" value="HTHGNTR"/>
</dbReference>
<dbReference type="InterPro" id="IPR036388">
    <property type="entry name" value="WH-like_DNA-bd_sf"/>
</dbReference>
<organism evidence="5 6">
    <name type="scientific">Corticicoccus populi</name>
    <dbReference type="NCBI Taxonomy" id="1812821"/>
    <lineage>
        <taxon>Bacteria</taxon>
        <taxon>Bacillati</taxon>
        <taxon>Bacillota</taxon>
        <taxon>Bacilli</taxon>
        <taxon>Bacillales</taxon>
        <taxon>Staphylococcaceae</taxon>
        <taxon>Corticicoccus</taxon>
    </lineage>
</organism>